<evidence type="ECO:0000313" key="2">
    <source>
        <dbReference type="Proteomes" id="UP000467840"/>
    </source>
</evidence>
<reference evidence="1 2" key="1">
    <citation type="journal article" date="2020" name="Mol. Plant">
        <title>The Chromosome-Based Rubber Tree Genome Provides New Insights into Spurge Genome Evolution and Rubber Biosynthesis.</title>
        <authorList>
            <person name="Liu J."/>
            <person name="Shi C."/>
            <person name="Shi C.C."/>
            <person name="Li W."/>
            <person name="Zhang Q.J."/>
            <person name="Zhang Y."/>
            <person name="Li K."/>
            <person name="Lu H.F."/>
            <person name="Shi C."/>
            <person name="Zhu S.T."/>
            <person name="Xiao Z.Y."/>
            <person name="Nan H."/>
            <person name="Yue Y."/>
            <person name="Zhu X.G."/>
            <person name="Wu Y."/>
            <person name="Hong X.N."/>
            <person name="Fan G.Y."/>
            <person name="Tong Y."/>
            <person name="Zhang D."/>
            <person name="Mao C.L."/>
            <person name="Liu Y.L."/>
            <person name="Hao S.J."/>
            <person name="Liu W.Q."/>
            <person name="Lv M.Q."/>
            <person name="Zhang H.B."/>
            <person name="Liu Y."/>
            <person name="Hu-Tang G.R."/>
            <person name="Wang J.P."/>
            <person name="Wang J.H."/>
            <person name="Sun Y.H."/>
            <person name="Ni S.B."/>
            <person name="Chen W.B."/>
            <person name="Zhang X.C."/>
            <person name="Jiao Y.N."/>
            <person name="Eichler E.E."/>
            <person name="Li G.H."/>
            <person name="Liu X."/>
            <person name="Gao L.Z."/>
        </authorList>
    </citation>
    <scope>NUCLEOTIDE SEQUENCE [LARGE SCALE GENOMIC DNA]</scope>
    <source>
        <strain evidence="2">cv. GT1</strain>
        <tissue evidence="1">Leaf</tissue>
    </source>
</reference>
<sequence length="236" mass="26514">MASGPIHLLASLFSNPLPDVLAPKRKSRHLTVVSNPSGVYLPFSMVSLLGSCLRTTRVFLDPSFSCCLYFVHCGHSFHALSSVFVSSLVETFETPHFAKRKLDCQEQCLNSTRQSDIGILVEKVRVGNGHDEILQSLAHDQTCNSIHLSHDLVNRLLFQFKDDWKSALGVFRWAELRGYKHKSEAYDTLVDILGKMKQMDQMEALLEEMKKGQLVTLKTVGKAMRRFSGQGNGKML</sequence>
<protein>
    <recommendedName>
        <fullName evidence="3">Pentacotripeptide-repeat region of PRORP domain-containing protein</fullName>
    </recommendedName>
</protein>
<evidence type="ECO:0008006" key="3">
    <source>
        <dbReference type="Google" id="ProtNLM"/>
    </source>
</evidence>
<dbReference type="InterPro" id="IPR044578">
    <property type="entry name" value="BIR6-like"/>
</dbReference>
<dbReference type="GO" id="GO:0008380">
    <property type="term" value="P:RNA splicing"/>
    <property type="evidence" value="ECO:0007669"/>
    <property type="project" value="InterPro"/>
</dbReference>
<gene>
    <name evidence="1" type="ORF">GH714_029327</name>
</gene>
<dbReference type="Gene3D" id="1.25.40.10">
    <property type="entry name" value="Tetratricopeptide repeat domain"/>
    <property type="match status" value="1"/>
</dbReference>
<proteinExistence type="predicted"/>
<dbReference type="InterPro" id="IPR011990">
    <property type="entry name" value="TPR-like_helical_dom_sf"/>
</dbReference>
<evidence type="ECO:0000313" key="1">
    <source>
        <dbReference type="EMBL" id="KAF2292850.1"/>
    </source>
</evidence>
<name>A0A6A6KUZ7_HEVBR</name>
<organism evidence="1 2">
    <name type="scientific">Hevea brasiliensis</name>
    <name type="common">Para rubber tree</name>
    <name type="synonym">Siphonia brasiliensis</name>
    <dbReference type="NCBI Taxonomy" id="3981"/>
    <lineage>
        <taxon>Eukaryota</taxon>
        <taxon>Viridiplantae</taxon>
        <taxon>Streptophyta</taxon>
        <taxon>Embryophyta</taxon>
        <taxon>Tracheophyta</taxon>
        <taxon>Spermatophyta</taxon>
        <taxon>Magnoliopsida</taxon>
        <taxon>eudicotyledons</taxon>
        <taxon>Gunneridae</taxon>
        <taxon>Pentapetalae</taxon>
        <taxon>rosids</taxon>
        <taxon>fabids</taxon>
        <taxon>Malpighiales</taxon>
        <taxon>Euphorbiaceae</taxon>
        <taxon>Crotonoideae</taxon>
        <taxon>Micrandreae</taxon>
        <taxon>Hevea</taxon>
    </lineage>
</organism>
<dbReference type="PANTHER" id="PTHR47003">
    <property type="entry name" value="OS01G0970900 PROTEIN"/>
    <property type="match status" value="1"/>
</dbReference>
<comment type="caution">
    <text evidence="1">The sequence shown here is derived from an EMBL/GenBank/DDBJ whole genome shotgun (WGS) entry which is preliminary data.</text>
</comment>
<dbReference type="Proteomes" id="UP000467840">
    <property type="component" value="Chromosome 13"/>
</dbReference>
<dbReference type="AlphaFoldDB" id="A0A6A6KUZ7"/>
<keyword evidence="2" id="KW-1185">Reference proteome</keyword>
<dbReference type="EMBL" id="JAAGAX010000014">
    <property type="protein sequence ID" value="KAF2292850.1"/>
    <property type="molecule type" value="Genomic_DNA"/>
</dbReference>
<accession>A0A6A6KUZ7</accession>
<dbReference type="PANTHER" id="PTHR47003:SF11">
    <property type="entry name" value="PPR SUPERFAMILY PROTEIN"/>
    <property type="match status" value="1"/>
</dbReference>